<keyword evidence="4" id="KW-1185">Reference proteome</keyword>
<proteinExistence type="predicted"/>
<feature type="region of interest" description="Disordered" evidence="1">
    <location>
        <begin position="1"/>
        <end position="23"/>
    </location>
</feature>
<evidence type="ECO:0000256" key="1">
    <source>
        <dbReference type="SAM" id="MobiDB-lite"/>
    </source>
</evidence>
<dbReference type="EMBL" id="CAWUOM010000003">
    <property type="protein sequence ID" value="CAK7263086.1"/>
    <property type="molecule type" value="Genomic_DNA"/>
</dbReference>
<dbReference type="Pfam" id="PF01585">
    <property type="entry name" value="G-patch"/>
    <property type="match status" value="1"/>
</dbReference>
<dbReference type="InterPro" id="IPR000467">
    <property type="entry name" value="G_patch_dom"/>
</dbReference>
<dbReference type="PROSITE" id="PS50174">
    <property type="entry name" value="G_PATCH"/>
    <property type="match status" value="1"/>
</dbReference>
<gene>
    <name evidence="3" type="ORF">SEPCBS57363_000389</name>
</gene>
<evidence type="ECO:0000313" key="4">
    <source>
        <dbReference type="Proteomes" id="UP001642501"/>
    </source>
</evidence>
<dbReference type="PANTHER" id="PTHR20923">
    <property type="entry name" value="BAT4 PROTEIN-RELATED"/>
    <property type="match status" value="1"/>
</dbReference>
<evidence type="ECO:0000313" key="3">
    <source>
        <dbReference type="EMBL" id="CAK7263086.1"/>
    </source>
</evidence>
<dbReference type="Proteomes" id="UP001642501">
    <property type="component" value="Unassembled WGS sequence"/>
</dbReference>
<feature type="domain" description="G-patch" evidence="2">
    <location>
        <begin position="144"/>
        <end position="192"/>
    </location>
</feature>
<dbReference type="PANTHER" id="PTHR20923:SF1">
    <property type="entry name" value="G PATCH DOMAIN AND ANKYRIN REPEAT-CONTAINING PROTEIN 1"/>
    <property type="match status" value="1"/>
</dbReference>
<organism evidence="3 4">
    <name type="scientific">Sporothrix epigloea</name>
    <dbReference type="NCBI Taxonomy" id="1892477"/>
    <lineage>
        <taxon>Eukaryota</taxon>
        <taxon>Fungi</taxon>
        <taxon>Dikarya</taxon>
        <taxon>Ascomycota</taxon>
        <taxon>Pezizomycotina</taxon>
        <taxon>Sordariomycetes</taxon>
        <taxon>Sordariomycetidae</taxon>
        <taxon>Ophiostomatales</taxon>
        <taxon>Ophiostomataceae</taxon>
        <taxon>Sporothrix</taxon>
    </lineage>
</organism>
<feature type="region of interest" description="Disordered" evidence="1">
    <location>
        <begin position="187"/>
        <end position="246"/>
    </location>
</feature>
<feature type="compositionally biased region" description="Basic residues" evidence="1">
    <location>
        <begin position="200"/>
        <end position="216"/>
    </location>
</feature>
<sequence length="246" mass="27119">MSHNSSVEYLEEGPNDDGALDTPLHHLPGFGTGLHRKRVAFVKAGEAPATKRTPADSLSGGAVSNLYLSIVMGQAKELKELKKTVTPNPTVDESADEPADETADCQVCRLPLTTTASAAAHRHETCLVHQVSLDHSKPPSALDRNRFGLAIMSAHGWDPDSGRGLGVNQQGMPYPVEARLRPERQALGDTTSVNGIKGHSSPRRPAHKRNHTRKQLRAMEEDRRRRHDRLREQIMGSRDLDKYLRP</sequence>
<accession>A0ABP0D839</accession>
<evidence type="ECO:0000259" key="2">
    <source>
        <dbReference type="PROSITE" id="PS50174"/>
    </source>
</evidence>
<dbReference type="SMART" id="SM00443">
    <property type="entry name" value="G_patch"/>
    <property type="match status" value="1"/>
</dbReference>
<protein>
    <recommendedName>
        <fullName evidence="2">G-patch domain-containing protein</fullName>
    </recommendedName>
</protein>
<reference evidence="3 4" key="1">
    <citation type="submission" date="2024-01" db="EMBL/GenBank/DDBJ databases">
        <authorList>
            <person name="Allen C."/>
            <person name="Tagirdzhanova G."/>
        </authorList>
    </citation>
    <scope>NUCLEOTIDE SEQUENCE [LARGE SCALE GENOMIC DNA]</scope>
    <source>
        <strain evidence="3 4">CBS 573.63</strain>
    </source>
</reference>
<feature type="compositionally biased region" description="Acidic residues" evidence="1">
    <location>
        <begin position="9"/>
        <end position="19"/>
    </location>
</feature>
<dbReference type="InterPro" id="IPR039146">
    <property type="entry name" value="GPANK1"/>
</dbReference>
<name>A0ABP0D839_9PEZI</name>
<comment type="caution">
    <text evidence="3">The sequence shown here is derived from an EMBL/GenBank/DDBJ whole genome shotgun (WGS) entry which is preliminary data.</text>
</comment>